<proteinExistence type="predicted"/>
<evidence type="ECO:0000313" key="2">
    <source>
        <dbReference type="Proteomes" id="UP000201613"/>
    </source>
</evidence>
<keyword evidence="2" id="KW-1185">Reference proteome</keyword>
<organism evidence="1 2">
    <name type="scientific">Flavimaricola marinus</name>
    <dbReference type="NCBI Taxonomy" id="1819565"/>
    <lineage>
        <taxon>Bacteria</taxon>
        <taxon>Pseudomonadati</taxon>
        <taxon>Pseudomonadota</taxon>
        <taxon>Alphaproteobacteria</taxon>
        <taxon>Rhodobacterales</taxon>
        <taxon>Paracoccaceae</taxon>
        <taxon>Flavimaricola</taxon>
    </lineage>
</organism>
<evidence type="ECO:0000313" key="1">
    <source>
        <dbReference type="EMBL" id="SMY06256.1"/>
    </source>
</evidence>
<reference evidence="1 2" key="1">
    <citation type="submission" date="2017-05" db="EMBL/GenBank/DDBJ databases">
        <authorList>
            <person name="Song R."/>
            <person name="Chenine A.L."/>
            <person name="Ruprecht R.M."/>
        </authorList>
    </citation>
    <scope>NUCLEOTIDE SEQUENCE [LARGE SCALE GENOMIC DNA]</scope>
    <source>
        <strain evidence="1 2">CECT 8899</strain>
    </source>
</reference>
<protein>
    <submittedName>
        <fullName evidence="1">Uncharacterized protein</fullName>
    </submittedName>
</protein>
<dbReference type="Pfam" id="PF20129">
    <property type="entry name" value="DUF6519"/>
    <property type="match status" value="1"/>
</dbReference>
<gene>
    <name evidence="1" type="ORF">LOM8899_00379</name>
</gene>
<dbReference type="OrthoDB" id="134981at2"/>
<dbReference type="AlphaFoldDB" id="A0A238LBA9"/>
<accession>A0A238LBA9</accession>
<dbReference type="InterPro" id="IPR045392">
    <property type="entry name" value="DUF6519"/>
</dbReference>
<dbReference type="RefSeq" id="WP_093990454.1">
    <property type="nucleotide sequence ID" value="NZ_FXZK01000001.1"/>
</dbReference>
<dbReference type="EMBL" id="FXZK01000001">
    <property type="protein sequence ID" value="SMY06256.1"/>
    <property type="molecule type" value="Genomic_DNA"/>
</dbReference>
<dbReference type="Proteomes" id="UP000201613">
    <property type="component" value="Unassembled WGS sequence"/>
</dbReference>
<sequence length="955" mass="103920">MIGDYGRDTSVFGKSRRYEGLNYYSGRAILASDLNEDSLLHTMQREAALIDVIGHVGVPKQGGGFRIETVAGKPPVVRAGDIYVEGARFVQGEDAQLPTWLFTSLAANTDAVVLIQCIKAAEDYLRQPYLRDPGLGGPDTAGRLRPSHRFMVYTLAELAEANGLTSNELLEHIKHGSTIETPDSAPRDGRASFAIDTDHIPDDDDCLIHEDAGYTGQSNHNYRVEVHVGTDSQTTIKWAREDVRARVISDDGDFRLQAQPLDDHRAIQTGDTVEVKADIDAARNLPGALGTITLQADGTVTFSAEITSYLAEVGGSGILTRWDHKHDGNANGIVVGNDPIPLEKGITVTLTGRHMPGDYWFCAARVVTGDILWPPHDADEEDAVPAFNWGPYHAALARVRKASSGSISVTGDLRPDFPQLINLTADDVTVRDTGRCTFAGDTVQSALEDLCARIRNRSCRIRVRPKTLGERTQEVHPDWARLPTLEEALEAVAKVLAEIPVHDPKKEAADPEPFARHLAIEFTPGEYDWPERLDFETGNLARVSLKACADGPVTVLTKSMISFDRCLNVSIKGINLIFSDAGGGLSIMGGKSIRMDNVLIRRNLNDEAAVVTLAAARRIKLTDTRINLGLSKDQSGLKPALHLWDATAQTHLENVSSNGALIIGPVMPKASDIPGTALVQAAEAGRVTSNFDPIDTQRWDAPTLSGATCRIVGCKFLSIVPGADMSAKLRDWADDAANAANPNFTITNPAFSASLVMSLTRDLSAPRRNVAIADLMAVTGAGQPRAADVAPVLRLTARELPKRITVPFRHIDVLDSEVLKGPSVLVGESLSLRNSRFPQWTDGDSTQAGIELIGDINKFESYIWSSIEHLAFVPNSKNVSRAWRPVCCLVARTTSVSGNQGNPYEMSTNGRDLPLIVDFTPRENKLSPQLEMIATLPDMMRSKILYFHRKYLAKG</sequence>
<name>A0A238LBA9_9RHOB</name>